<reference evidence="2" key="1">
    <citation type="journal article" date="2014" name="Front. Microbiol.">
        <title>High frequency of phylogenetically diverse reductive dehalogenase-homologous genes in deep subseafloor sedimentary metagenomes.</title>
        <authorList>
            <person name="Kawai M."/>
            <person name="Futagami T."/>
            <person name="Toyoda A."/>
            <person name="Takaki Y."/>
            <person name="Nishi S."/>
            <person name="Hori S."/>
            <person name="Arai W."/>
            <person name="Tsubouchi T."/>
            <person name="Morono Y."/>
            <person name="Uchiyama I."/>
            <person name="Ito T."/>
            <person name="Fujiyama A."/>
            <person name="Inagaki F."/>
            <person name="Takami H."/>
        </authorList>
    </citation>
    <scope>NUCLEOTIDE SEQUENCE</scope>
    <source>
        <strain evidence="2">Expedition CK06-06</strain>
    </source>
</reference>
<protein>
    <submittedName>
        <fullName evidence="2">Uncharacterized protein</fullName>
    </submittedName>
</protein>
<gene>
    <name evidence="2" type="ORF">S01H4_61985</name>
</gene>
<feature type="non-terminal residue" evidence="2">
    <location>
        <position position="1"/>
    </location>
</feature>
<sequence length="163" mass="18686">VIGSMVFVFLVLGAIGVILYLSRDPERFIKAGDEALLAKDYKSAAQNYHKARNLAKTDSLRIETLLKLVDIYIETDQWRNVLGCWNKIIQIDPKNVKARFGRLKYFYIMADSGLRVWQEVASQASEFIEVAKNANLLAEDTTQWQPIKMQERRAVSNQMGPYL</sequence>
<evidence type="ECO:0000313" key="2">
    <source>
        <dbReference type="EMBL" id="GAH15351.1"/>
    </source>
</evidence>
<feature type="transmembrane region" description="Helical" evidence="1">
    <location>
        <begin position="6"/>
        <end position="22"/>
    </location>
</feature>
<dbReference type="Gene3D" id="1.25.40.10">
    <property type="entry name" value="Tetratricopeptide repeat domain"/>
    <property type="match status" value="1"/>
</dbReference>
<dbReference type="SUPFAM" id="SSF48452">
    <property type="entry name" value="TPR-like"/>
    <property type="match status" value="1"/>
</dbReference>
<name>X1D3N6_9ZZZZ</name>
<keyword evidence="1" id="KW-1133">Transmembrane helix</keyword>
<organism evidence="2">
    <name type="scientific">marine sediment metagenome</name>
    <dbReference type="NCBI Taxonomy" id="412755"/>
    <lineage>
        <taxon>unclassified sequences</taxon>
        <taxon>metagenomes</taxon>
        <taxon>ecological metagenomes</taxon>
    </lineage>
</organism>
<feature type="non-terminal residue" evidence="2">
    <location>
        <position position="163"/>
    </location>
</feature>
<accession>X1D3N6</accession>
<keyword evidence="1" id="KW-0812">Transmembrane</keyword>
<dbReference type="InterPro" id="IPR011990">
    <property type="entry name" value="TPR-like_helical_dom_sf"/>
</dbReference>
<evidence type="ECO:0000256" key="1">
    <source>
        <dbReference type="SAM" id="Phobius"/>
    </source>
</evidence>
<comment type="caution">
    <text evidence="2">The sequence shown here is derived from an EMBL/GenBank/DDBJ whole genome shotgun (WGS) entry which is preliminary data.</text>
</comment>
<dbReference type="AlphaFoldDB" id="X1D3N6"/>
<keyword evidence="1" id="KW-0472">Membrane</keyword>
<proteinExistence type="predicted"/>
<dbReference type="EMBL" id="BART01036875">
    <property type="protein sequence ID" value="GAH15351.1"/>
    <property type="molecule type" value="Genomic_DNA"/>
</dbReference>